<protein>
    <submittedName>
        <fullName evidence="1">Uncharacterized protein</fullName>
    </submittedName>
</protein>
<comment type="caution">
    <text evidence="1">The sequence shown here is derived from an EMBL/GenBank/DDBJ whole genome shotgun (WGS) entry which is preliminary data.</text>
</comment>
<dbReference type="EMBL" id="FOLW01000001">
    <property type="protein sequence ID" value="SFC07691.1"/>
    <property type="molecule type" value="Genomic_DNA"/>
</dbReference>
<evidence type="ECO:0000313" key="2">
    <source>
        <dbReference type="Proteomes" id="UP000226420"/>
    </source>
</evidence>
<evidence type="ECO:0000313" key="1">
    <source>
        <dbReference type="EMBL" id="SFC07691.1"/>
    </source>
</evidence>
<dbReference type="AlphaFoldDB" id="A0AAJ4W807"/>
<name>A0AAJ4W807_9GAMM</name>
<dbReference type="Proteomes" id="UP000226420">
    <property type="component" value="Unassembled WGS sequence"/>
</dbReference>
<organism evidence="1 2">
    <name type="scientific">Pragia fontium DSM 5563 = ATCC 49100</name>
    <dbReference type="NCBI Taxonomy" id="1122977"/>
    <lineage>
        <taxon>Bacteria</taxon>
        <taxon>Pseudomonadati</taxon>
        <taxon>Pseudomonadota</taxon>
        <taxon>Gammaproteobacteria</taxon>
        <taxon>Enterobacterales</taxon>
        <taxon>Budviciaceae</taxon>
        <taxon>Pragia</taxon>
    </lineage>
</organism>
<dbReference type="RefSeq" id="WP_074820268.1">
    <property type="nucleotide sequence ID" value="NZ_FOLW01000001.1"/>
</dbReference>
<accession>A0AAJ4W807</accession>
<proteinExistence type="predicted"/>
<reference evidence="1 2" key="1">
    <citation type="submission" date="2016-10" db="EMBL/GenBank/DDBJ databases">
        <authorList>
            <person name="Varghese N."/>
            <person name="Submissions S."/>
        </authorList>
    </citation>
    <scope>NUCLEOTIDE SEQUENCE [LARGE SCALE GENOMIC DNA]</scope>
    <source>
        <strain evidence="1 2">DSM 5563</strain>
    </source>
</reference>
<gene>
    <name evidence="1" type="ORF">SAMN02745723_101323</name>
</gene>
<sequence>MIKIRENILSQLQNLGLSNLEGRPYDCSFELLAAPKERKRLIMVGFNGSLADKEQTNAKAIQDSFHEPQLSNIQNGLNGAWGPKTLANRLKSLTECLGFDVENTIYTNALLLCSQNAYEIKRAAEGKILGDLNGLIDGSMKFFSEVTIPLSQPELIVAYSNGLSSLSATKILLDTFGLKDTFHEEQSSSYYTTYSFLARFGDLHVPVVGIRHMSRFKPKSDLIRSAWKVQQGKLQQLRG</sequence>